<dbReference type="InterPro" id="IPR057710">
    <property type="entry name" value="DUF7950"/>
</dbReference>
<dbReference type="STRING" id="218851.A0A2G5CQT7"/>
<feature type="region of interest" description="Disordered" evidence="1">
    <location>
        <begin position="76"/>
        <end position="103"/>
    </location>
</feature>
<dbReference type="OrthoDB" id="1898295at2759"/>
<proteinExistence type="predicted"/>
<feature type="compositionally biased region" description="Basic and acidic residues" evidence="1">
    <location>
        <begin position="88"/>
        <end position="102"/>
    </location>
</feature>
<dbReference type="EMBL" id="KZ305057">
    <property type="protein sequence ID" value="PIA33653.1"/>
    <property type="molecule type" value="Genomic_DNA"/>
</dbReference>
<evidence type="ECO:0000259" key="2">
    <source>
        <dbReference type="Pfam" id="PF25821"/>
    </source>
</evidence>
<accession>A0A2G5CQT7</accession>
<evidence type="ECO:0000256" key="1">
    <source>
        <dbReference type="SAM" id="MobiDB-lite"/>
    </source>
</evidence>
<gene>
    <name evidence="3" type="ORF">AQUCO_04000014v1</name>
</gene>
<reference evidence="3 4" key="1">
    <citation type="submission" date="2017-09" db="EMBL/GenBank/DDBJ databases">
        <title>WGS assembly of Aquilegia coerulea Goldsmith.</title>
        <authorList>
            <person name="Hodges S."/>
            <person name="Kramer E."/>
            <person name="Nordborg M."/>
            <person name="Tomkins J."/>
            <person name="Borevitz J."/>
            <person name="Derieg N."/>
            <person name="Yan J."/>
            <person name="Mihaltcheva S."/>
            <person name="Hayes R.D."/>
            <person name="Rokhsar D."/>
        </authorList>
    </citation>
    <scope>NUCLEOTIDE SEQUENCE [LARGE SCALE GENOMIC DNA]</scope>
    <source>
        <strain evidence="4">cv. Goldsmith</strain>
    </source>
</reference>
<feature type="domain" description="DUF7950" evidence="2">
    <location>
        <begin position="173"/>
        <end position="284"/>
    </location>
</feature>
<dbReference type="PANTHER" id="PTHR33595:SF7">
    <property type="entry name" value="OS12G0242500 PROTEIN"/>
    <property type="match status" value="1"/>
</dbReference>
<evidence type="ECO:0000313" key="3">
    <source>
        <dbReference type="EMBL" id="PIA33653.1"/>
    </source>
</evidence>
<dbReference type="InParanoid" id="A0A2G5CQT7"/>
<sequence>MGGGGGRGGGGGGGYCTQRCPATTISTYDSANLDRIMVKFRPIAPKPAISGSVSGPENNNWVVTKTRAKRRYVRVNNKSRRSYNKGRAISEEKNSESSDRSENGVVVEEMVTLSLLPETPGGQKATVPAKSPLSSDLDLTKQRLMMRSDRTAMMKQHQQETVMSSSRSAAGSIVTVECVEAVGSNYIERMIDLKNNTCPGFISDGYNRVWWINEAFRMMVGSDSDMVWLVMKVRLPLMGWSFVCRVRLQYTWKNEKKSMVVPCDVWKMDGGDFAWRLDVQAALSLGR</sequence>
<dbReference type="Proteomes" id="UP000230069">
    <property type="component" value="Unassembled WGS sequence"/>
</dbReference>
<name>A0A2G5CQT7_AQUCA</name>
<organism evidence="3 4">
    <name type="scientific">Aquilegia coerulea</name>
    <name type="common">Rocky mountain columbine</name>
    <dbReference type="NCBI Taxonomy" id="218851"/>
    <lineage>
        <taxon>Eukaryota</taxon>
        <taxon>Viridiplantae</taxon>
        <taxon>Streptophyta</taxon>
        <taxon>Embryophyta</taxon>
        <taxon>Tracheophyta</taxon>
        <taxon>Spermatophyta</taxon>
        <taxon>Magnoliopsida</taxon>
        <taxon>Ranunculales</taxon>
        <taxon>Ranunculaceae</taxon>
        <taxon>Thalictroideae</taxon>
        <taxon>Aquilegia</taxon>
    </lineage>
</organism>
<dbReference type="AlphaFoldDB" id="A0A2G5CQT7"/>
<dbReference type="PANTHER" id="PTHR33595">
    <property type="entry name" value="VON WILLEBRAND FACTOR A DOMAIN PROTEIN"/>
    <property type="match status" value="1"/>
</dbReference>
<evidence type="ECO:0000313" key="4">
    <source>
        <dbReference type="Proteomes" id="UP000230069"/>
    </source>
</evidence>
<protein>
    <recommendedName>
        <fullName evidence="2">DUF7950 domain-containing protein</fullName>
    </recommendedName>
</protein>
<dbReference type="Pfam" id="PF25821">
    <property type="entry name" value="DUF7950"/>
    <property type="match status" value="1"/>
</dbReference>
<keyword evidence="4" id="KW-1185">Reference proteome</keyword>